<reference evidence="1 2" key="1">
    <citation type="submission" date="2022-12" db="EMBL/GenBank/DDBJ databases">
        <title>Two new species, Stenotrophomonas aracearum and Stenotrophomonas oahuensis, isolated from Anthurium (Araceae family) in Hawaii.</title>
        <authorList>
            <person name="Chunag S.C."/>
            <person name="Dobhal S."/>
            <person name="Alvarez A."/>
            <person name="Arif M."/>
        </authorList>
    </citation>
    <scope>NUCLEOTIDE SEQUENCE [LARGE SCALE GENOMIC DNA]</scope>
    <source>
        <strain evidence="1 2">A5588</strain>
    </source>
</reference>
<gene>
    <name evidence="1" type="ORF">PDM28_10270</name>
</gene>
<dbReference type="EMBL" id="CP115543">
    <property type="protein sequence ID" value="WNH47096.1"/>
    <property type="molecule type" value="Genomic_DNA"/>
</dbReference>
<dbReference type="Proteomes" id="UP001305421">
    <property type="component" value="Chromosome"/>
</dbReference>
<organism evidence="1 2">
    <name type="scientific">Stenotrophomonas aracearum</name>
    <dbReference type="NCBI Taxonomy" id="3003272"/>
    <lineage>
        <taxon>Bacteria</taxon>
        <taxon>Pseudomonadati</taxon>
        <taxon>Pseudomonadota</taxon>
        <taxon>Gammaproteobacteria</taxon>
        <taxon>Lysobacterales</taxon>
        <taxon>Lysobacteraceae</taxon>
        <taxon>Stenotrophomonas</taxon>
    </lineage>
</organism>
<proteinExistence type="predicted"/>
<dbReference type="RefSeq" id="WP_311181875.1">
    <property type="nucleotide sequence ID" value="NZ_CP115543.1"/>
</dbReference>
<keyword evidence="2" id="KW-1185">Reference proteome</keyword>
<accession>A0ABY9Y8B1</accession>
<evidence type="ECO:0000313" key="2">
    <source>
        <dbReference type="Proteomes" id="UP001305421"/>
    </source>
</evidence>
<evidence type="ECO:0000313" key="1">
    <source>
        <dbReference type="EMBL" id="WNH47096.1"/>
    </source>
</evidence>
<protein>
    <submittedName>
        <fullName evidence="1">Uncharacterized protein</fullName>
    </submittedName>
</protein>
<name>A0ABY9Y8B1_9GAMM</name>
<sequence length="106" mass="11639">MAGSMVFSNENGVGMSTFQFRCFARLVRDAFLPAEQDVLEEVFDPFDGGALNYLYAADLDGDKYLILCGAINRAHVAGRESGGELVDEGLWAEIFDAMAADSRYQK</sequence>